<dbReference type="GO" id="GO:0016798">
    <property type="term" value="F:hydrolase activity, acting on glycosyl bonds"/>
    <property type="evidence" value="ECO:0007669"/>
    <property type="project" value="UniProtKB-KW"/>
</dbReference>
<protein>
    <submittedName>
        <fullName evidence="9">Gfo/Idh/MocA family oxidoreductase</fullName>
    </submittedName>
</protein>
<dbReference type="AlphaFoldDB" id="A0A948TAA0"/>
<dbReference type="Gene3D" id="3.30.360.10">
    <property type="entry name" value="Dihydrodipicolinate Reductase, domain 2"/>
    <property type="match status" value="1"/>
</dbReference>
<dbReference type="Proteomes" id="UP000783796">
    <property type="component" value="Unassembled WGS sequence"/>
</dbReference>
<dbReference type="InterPro" id="IPR000683">
    <property type="entry name" value="Gfo/Idh/MocA-like_OxRdtase_N"/>
</dbReference>
<comment type="similarity">
    <text evidence="2">Belongs to the Gfo/Idh/MocA family. Glycosyl hydrolase 109 subfamily.</text>
</comment>
<evidence type="ECO:0000256" key="2">
    <source>
        <dbReference type="ARBA" id="ARBA00009329"/>
    </source>
</evidence>
<accession>A0A948TAA0</accession>
<dbReference type="SUPFAM" id="SSF55347">
    <property type="entry name" value="Glyceraldehyde-3-phosphate dehydrogenase-like, C-terminal domain"/>
    <property type="match status" value="1"/>
</dbReference>
<evidence type="ECO:0000313" key="9">
    <source>
        <dbReference type="EMBL" id="MBU3837428.1"/>
    </source>
</evidence>
<gene>
    <name evidence="9" type="ORF">H9777_03730</name>
</gene>
<dbReference type="GO" id="GO:0000166">
    <property type="term" value="F:nucleotide binding"/>
    <property type="evidence" value="ECO:0007669"/>
    <property type="project" value="InterPro"/>
</dbReference>
<sequence>MAAIKTCIIGLGYRGKRLLTLLSSIDDFDIVSVFDPCVDEDISMKYNSFSNGKDDYRNMILQCSPDLVIIASPWEYHVEQAVFAVLNGCHVALEIKGGLYIDEYKPLLEAAIEKGRNIYPLENTVFMREHMSMLNLINSGVLGKIVAVKGGYRHDLRKILLNEDGEIGRNPGTEGIWRGRFYLKDNADIYPTHGLAPICLFSGIGRTDKITELVSFASASHGISEYINRCGGNAGQKITMGDVIVTQMLTEKGTLVTLTHDTTLPRPRSLDIEVQGSKGIWRGEFRKIYIENVSPYETWEDDAVYIDRFEHEAWKKWGKDAVIIDEHHKGMDYIMLKYLAEDIKGKEIYPINISDLALWTSVTPLSKTSIAEGRIVFS</sequence>
<name>A0A948TAA0_9BACT</name>
<reference evidence="9" key="2">
    <citation type="submission" date="2021-04" db="EMBL/GenBank/DDBJ databases">
        <authorList>
            <person name="Gilroy R."/>
        </authorList>
    </citation>
    <scope>NUCLEOTIDE SEQUENCE</scope>
    <source>
        <strain evidence="9">G4-2901</strain>
    </source>
</reference>
<dbReference type="InterPro" id="IPR049303">
    <property type="entry name" value="Glyco_hydro_109_C"/>
</dbReference>
<keyword evidence="3" id="KW-0378">Hydrolase</keyword>
<dbReference type="Pfam" id="PF21252">
    <property type="entry name" value="Glyco_hydro_109_C"/>
    <property type="match status" value="1"/>
</dbReference>
<evidence type="ECO:0000256" key="1">
    <source>
        <dbReference type="ARBA" id="ARBA00001911"/>
    </source>
</evidence>
<proteinExistence type="inferred from homology"/>
<evidence type="ECO:0000313" key="10">
    <source>
        <dbReference type="Proteomes" id="UP000783796"/>
    </source>
</evidence>
<evidence type="ECO:0000256" key="4">
    <source>
        <dbReference type="ARBA" id="ARBA00023002"/>
    </source>
</evidence>
<comment type="caution">
    <text evidence="9">The sequence shown here is derived from an EMBL/GenBank/DDBJ whole genome shotgun (WGS) entry which is preliminary data.</text>
</comment>
<dbReference type="Pfam" id="PF01408">
    <property type="entry name" value="GFO_IDH_MocA"/>
    <property type="match status" value="1"/>
</dbReference>
<reference evidence="9" key="1">
    <citation type="journal article" date="2021" name="PeerJ">
        <title>Extensive microbial diversity within the chicken gut microbiome revealed by metagenomics and culture.</title>
        <authorList>
            <person name="Gilroy R."/>
            <person name="Ravi A."/>
            <person name="Getino M."/>
            <person name="Pursley I."/>
            <person name="Horton D.L."/>
            <person name="Alikhan N.F."/>
            <person name="Baker D."/>
            <person name="Gharbi K."/>
            <person name="Hall N."/>
            <person name="Watson M."/>
            <person name="Adriaenssens E.M."/>
            <person name="Foster-Nyarko E."/>
            <person name="Jarju S."/>
            <person name="Secka A."/>
            <person name="Antonio M."/>
            <person name="Oren A."/>
            <person name="Chaudhuri R.R."/>
            <person name="La Ragione R."/>
            <person name="Hildebrand F."/>
            <person name="Pallen M.J."/>
        </authorList>
    </citation>
    <scope>NUCLEOTIDE SEQUENCE</scope>
    <source>
        <strain evidence="9">G4-2901</strain>
    </source>
</reference>
<evidence type="ECO:0000256" key="6">
    <source>
        <dbReference type="ARBA" id="ARBA00023763"/>
    </source>
</evidence>
<feature type="domain" description="Glycosyl hydrolase 109 C-terminal" evidence="8">
    <location>
        <begin position="131"/>
        <end position="301"/>
    </location>
</feature>
<comment type="function">
    <text evidence="6">Glycosidase.</text>
</comment>
<organism evidence="9 10">
    <name type="scientific">Candidatus Phocaeicola faecigallinarum</name>
    <dbReference type="NCBI Taxonomy" id="2838732"/>
    <lineage>
        <taxon>Bacteria</taxon>
        <taxon>Pseudomonadati</taxon>
        <taxon>Bacteroidota</taxon>
        <taxon>Bacteroidia</taxon>
        <taxon>Bacteroidales</taxon>
        <taxon>Bacteroidaceae</taxon>
        <taxon>Phocaeicola</taxon>
    </lineage>
</organism>
<dbReference type="Gene3D" id="3.40.50.720">
    <property type="entry name" value="NAD(P)-binding Rossmann-like Domain"/>
    <property type="match status" value="1"/>
</dbReference>
<dbReference type="InterPro" id="IPR050463">
    <property type="entry name" value="Gfo/Idh/MocA_oxidrdct_glycsds"/>
</dbReference>
<dbReference type="PANTHER" id="PTHR43818:SF11">
    <property type="entry name" value="BCDNA.GH03377"/>
    <property type="match status" value="1"/>
</dbReference>
<dbReference type="InterPro" id="IPR036291">
    <property type="entry name" value="NAD(P)-bd_dom_sf"/>
</dbReference>
<keyword evidence="5" id="KW-0326">Glycosidase</keyword>
<evidence type="ECO:0000259" key="8">
    <source>
        <dbReference type="Pfam" id="PF21252"/>
    </source>
</evidence>
<dbReference type="SUPFAM" id="SSF51735">
    <property type="entry name" value="NAD(P)-binding Rossmann-fold domains"/>
    <property type="match status" value="1"/>
</dbReference>
<keyword evidence="4" id="KW-0560">Oxidoreductase</keyword>
<dbReference type="GO" id="GO:0016491">
    <property type="term" value="F:oxidoreductase activity"/>
    <property type="evidence" value="ECO:0007669"/>
    <property type="project" value="UniProtKB-KW"/>
</dbReference>
<evidence type="ECO:0000256" key="5">
    <source>
        <dbReference type="ARBA" id="ARBA00023295"/>
    </source>
</evidence>
<comment type="cofactor">
    <cofactor evidence="1">
        <name>NAD(+)</name>
        <dbReference type="ChEBI" id="CHEBI:57540"/>
    </cofactor>
</comment>
<evidence type="ECO:0000259" key="7">
    <source>
        <dbReference type="Pfam" id="PF01408"/>
    </source>
</evidence>
<feature type="domain" description="Gfo/Idh/MocA-like oxidoreductase N-terminal" evidence="7">
    <location>
        <begin position="5"/>
        <end position="115"/>
    </location>
</feature>
<dbReference type="EMBL" id="JAHLFW010000037">
    <property type="protein sequence ID" value="MBU3837428.1"/>
    <property type="molecule type" value="Genomic_DNA"/>
</dbReference>
<dbReference type="PANTHER" id="PTHR43818">
    <property type="entry name" value="BCDNA.GH03377"/>
    <property type="match status" value="1"/>
</dbReference>
<evidence type="ECO:0000256" key="3">
    <source>
        <dbReference type="ARBA" id="ARBA00022801"/>
    </source>
</evidence>